<keyword evidence="7" id="KW-0175">Coiled coil</keyword>
<dbReference type="InterPro" id="IPR004827">
    <property type="entry name" value="bZIP"/>
</dbReference>
<evidence type="ECO:0000256" key="5">
    <source>
        <dbReference type="ARBA" id="ARBA00023163"/>
    </source>
</evidence>
<comment type="subcellular location">
    <subcellularLocation>
        <location evidence="1">Nucleus</location>
    </subcellularLocation>
</comment>
<dbReference type="AlphaFoldDB" id="B4KUJ4"/>
<dbReference type="GO" id="GO:0009953">
    <property type="term" value="P:dorsal/ventral pattern formation"/>
    <property type="evidence" value="ECO:0007669"/>
    <property type="project" value="EnsemblMetazoa"/>
</dbReference>
<dbReference type="GO" id="GO:0045944">
    <property type="term" value="P:positive regulation of transcription by RNA polymerase II"/>
    <property type="evidence" value="ECO:0007669"/>
    <property type="project" value="EnsemblMetazoa"/>
</dbReference>
<dbReference type="GO" id="GO:0007431">
    <property type="term" value="P:salivary gland development"/>
    <property type="evidence" value="ECO:0007669"/>
    <property type="project" value="EnsemblMetazoa"/>
</dbReference>
<dbReference type="EMBL" id="CH933809">
    <property type="protein sequence ID" value="EDW18222.2"/>
    <property type="molecule type" value="Genomic_DNA"/>
</dbReference>
<feature type="compositionally biased region" description="Low complexity" evidence="8">
    <location>
        <begin position="367"/>
        <end position="396"/>
    </location>
</feature>
<feature type="domain" description="BZIP" evidence="9">
    <location>
        <begin position="449"/>
        <end position="512"/>
    </location>
</feature>
<dbReference type="CDD" id="cd14689">
    <property type="entry name" value="bZIP_CREB3"/>
    <property type="match status" value="1"/>
</dbReference>
<dbReference type="eggNOG" id="KOG0709">
    <property type="taxonomic scope" value="Eukaryota"/>
</dbReference>
<sequence>MDSFYDGDLKDIWDSDLDPTESLKISSDHDMHDWFYDRDVKDPAVILHDKLISDALLNGTGPIKTEHSYSLNSDGDSLPDSPKSLQAKIDDMDDECYSGNGRITIDPKCLTLHPPARNSRSSAMLSSTSGAIASASSALSTAITELAAASTARATELNHQHHGSNGMHVTLEHFQLPQHLADMYDDNDCSSSVSSAREGSISPDICSDIEIDEAIIKDEPMSPDSSCPASPNSQNSSAQQLSLNLANLQTELLFDQKHGGLLLAASSQSLIKSQQQQQQQQQLLLGQSSQSLMLPKIAIKSEKQSNASSNNSNSSSSSSSGKSHAYGIPLTPPSSLPSDDSEGNLSPEHLFAPLSPNASTATTSEVAQTSSARRTSAAMTRAASNSSNGGATSNATPSTRQPIHTPLISSQPKGSTGTLLLTEEEKRTLLAEGYPIPQKLPLTKAEEKSLKKIRRKIKNKISAQESRRKKKEYMDQLERRVEILVTENHDYKKRLESLEDTNANLLSQLHKLQALVSKHNVKKS</sequence>
<reference evidence="10 11" key="1">
    <citation type="journal article" date="2007" name="Nature">
        <title>Evolution of genes and genomes on the Drosophila phylogeny.</title>
        <authorList>
            <consortium name="Drosophila 12 Genomes Consortium"/>
            <person name="Clark A.G."/>
            <person name="Eisen M.B."/>
            <person name="Smith D.R."/>
            <person name="Bergman C.M."/>
            <person name="Oliver B."/>
            <person name="Markow T.A."/>
            <person name="Kaufman T.C."/>
            <person name="Kellis M."/>
            <person name="Gelbart W."/>
            <person name="Iyer V.N."/>
            <person name="Pollard D.A."/>
            <person name="Sackton T.B."/>
            <person name="Larracuente A.M."/>
            <person name="Singh N.D."/>
            <person name="Abad J.P."/>
            <person name="Abt D.N."/>
            <person name="Adryan B."/>
            <person name="Aguade M."/>
            <person name="Akashi H."/>
            <person name="Anderson W.W."/>
            <person name="Aquadro C.F."/>
            <person name="Ardell D.H."/>
            <person name="Arguello R."/>
            <person name="Artieri C.G."/>
            <person name="Barbash D.A."/>
            <person name="Barker D."/>
            <person name="Barsanti P."/>
            <person name="Batterham P."/>
            <person name="Batzoglou S."/>
            <person name="Begun D."/>
            <person name="Bhutkar A."/>
            <person name="Blanco E."/>
            <person name="Bosak S.A."/>
            <person name="Bradley R.K."/>
            <person name="Brand A.D."/>
            <person name="Brent M.R."/>
            <person name="Brooks A.N."/>
            <person name="Brown R.H."/>
            <person name="Butlin R.K."/>
            <person name="Caggese C."/>
            <person name="Calvi B.R."/>
            <person name="Bernardo de Carvalho A."/>
            <person name="Caspi A."/>
            <person name="Castrezana S."/>
            <person name="Celniker S.E."/>
            <person name="Chang J.L."/>
            <person name="Chapple C."/>
            <person name="Chatterji S."/>
            <person name="Chinwalla A."/>
            <person name="Civetta A."/>
            <person name="Clifton S.W."/>
            <person name="Comeron J.M."/>
            <person name="Costello J.C."/>
            <person name="Coyne J.A."/>
            <person name="Daub J."/>
            <person name="David R.G."/>
            <person name="Delcher A.L."/>
            <person name="Delehaunty K."/>
            <person name="Do C.B."/>
            <person name="Ebling H."/>
            <person name="Edwards K."/>
            <person name="Eickbush T."/>
            <person name="Evans J.D."/>
            <person name="Filipski A."/>
            <person name="Findeiss S."/>
            <person name="Freyhult E."/>
            <person name="Fulton L."/>
            <person name="Fulton R."/>
            <person name="Garcia A.C."/>
            <person name="Gardiner A."/>
            <person name="Garfield D.A."/>
            <person name="Garvin B.E."/>
            <person name="Gibson G."/>
            <person name="Gilbert D."/>
            <person name="Gnerre S."/>
            <person name="Godfrey J."/>
            <person name="Good R."/>
            <person name="Gotea V."/>
            <person name="Gravely B."/>
            <person name="Greenberg A.J."/>
            <person name="Griffiths-Jones S."/>
            <person name="Gross S."/>
            <person name="Guigo R."/>
            <person name="Gustafson E.A."/>
            <person name="Haerty W."/>
            <person name="Hahn M.W."/>
            <person name="Halligan D.L."/>
            <person name="Halpern A.L."/>
            <person name="Halter G.M."/>
            <person name="Han M.V."/>
            <person name="Heger A."/>
            <person name="Hillier L."/>
            <person name="Hinrichs A.S."/>
            <person name="Holmes I."/>
            <person name="Hoskins R.A."/>
            <person name="Hubisz M.J."/>
            <person name="Hultmark D."/>
            <person name="Huntley M.A."/>
            <person name="Jaffe D.B."/>
            <person name="Jagadeeshan S."/>
            <person name="Jeck W.R."/>
            <person name="Johnson J."/>
            <person name="Jones C.D."/>
            <person name="Jordan W.C."/>
            <person name="Karpen G.H."/>
            <person name="Kataoka E."/>
            <person name="Keightley P.D."/>
            <person name="Kheradpour P."/>
            <person name="Kirkness E.F."/>
            <person name="Koerich L.B."/>
            <person name="Kristiansen K."/>
            <person name="Kudrna D."/>
            <person name="Kulathinal R.J."/>
            <person name="Kumar S."/>
            <person name="Kwok R."/>
            <person name="Lander E."/>
            <person name="Langley C.H."/>
            <person name="Lapoint R."/>
            <person name="Lazzaro B.P."/>
            <person name="Lee S.J."/>
            <person name="Levesque L."/>
            <person name="Li R."/>
            <person name="Lin C.F."/>
            <person name="Lin M.F."/>
            <person name="Lindblad-Toh K."/>
            <person name="Llopart A."/>
            <person name="Long M."/>
            <person name="Low L."/>
            <person name="Lozovsky E."/>
            <person name="Lu J."/>
            <person name="Luo M."/>
            <person name="Machado C.A."/>
            <person name="Makalowski W."/>
            <person name="Marzo M."/>
            <person name="Matsuda M."/>
            <person name="Matzkin L."/>
            <person name="McAllister B."/>
            <person name="McBride C.S."/>
            <person name="McKernan B."/>
            <person name="McKernan K."/>
            <person name="Mendez-Lago M."/>
            <person name="Minx P."/>
            <person name="Mollenhauer M.U."/>
            <person name="Montooth K."/>
            <person name="Mount S.M."/>
            <person name="Mu X."/>
            <person name="Myers E."/>
            <person name="Negre B."/>
            <person name="Newfeld S."/>
            <person name="Nielsen R."/>
            <person name="Noor M.A."/>
            <person name="O'Grady P."/>
            <person name="Pachter L."/>
            <person name="Papaceit M."/>
            <person name="Parisi M.J."/>
            <person name="Parisi M."/>
            <person name="Parts L."/>
            <person name="Pedersen J.S."/>
            <person name="Pesole G."/>
            <person name="Phillippy A.M."/>
            <person name="Ponting C.P."/>
            <person name="Pop M."/>
            <person name="Porcelli D."/>
            <person name="Powell J.R."/>
            <person name="Prohaska S."/>
            <person name="Pruitt K."/>
            <person name="Puig M."/>
            <person name="Quesneville H."/>
            <person name="Ram K.R."/>
            <person name="Rand D."/>
            <person name="Rasmussen M.D."/>
            <person name="Reed L.K."/>
            <person name="Reenan R."/>
            <person name="Reily A."/>
            <person name="Remington K.A."/>
            <person name="Rieger T.T."/>
            <person name="Ritchie M.G."/>
            <person name="Robin C."/>
            <person name="Rogers Y.H."/>
            <person name="Rohde C."/>
            <person name="Rozas J."/>
            <person name="Rubenfield M.J."/>
            <person name="Ruiz A."/>
            <person name="Russo S."/>
            <person name="Salzberg S.L."/>
            <person name="Sanchez-Gracia A."/>
            <person name="Saranga D.J."/>
            <person name="Sato H."/>
            <person name="Schaeffer S.W."/>
            <person name="Schatz M.C."/>
            <person name="Schlenke T."/>
            <person name="Schwartz R."/>
            <person name="Segarra C."/>
            <person name="Singh R.S."/>
            <person name="Sirot L."/>
            <person name="Sirota M."/>
            <person name="Sisneros N.B."/>
            <person name="Smith C.D."/>
            <person name="Smith T.F."/>
            <person name="Spieth J."/>
            <person name="Stage D.E."/>
            <person name="Stark A."/>
            <person name="Stephan W."/>
            <person name="Strausberg R.L."/>
            <person name="Strempel S."/>
            <person name="Sturgill D."/>
            <person name="Sutton G."/>
            <person name="Sutton G.G."/>
            <person name="Tao W."/>
            <person name="Teichmann S."/>
            <person name="Tobari Y.N."/>
            <person name="Tomimura Y."/>
            <person name="Tsolas J.M."/>
            <person name="Valente V.L."/>
            <person name="Venter E."/>
            <person name="Venter J.C."/>
            <person name="Vicario S."/>
            <person name="Vieira F.G."/>
            <person name="Vilella A.J."/>
            <person name="Villasante A."/>
            <person name="Walenz B."/>
            <person name="Wang J."/>
            <person name="Wasserman M."/>
            <person name="Watts T."/>
            <person name="Wilson D."/>
            <person name="Wilson R.K."/>
            <person name="Wing R.A."/>
            <person name="Wolfner M.F."/>
            <person name="Wong A."/>
            <person name="Wong G.K."/>
            <person name="Wu C.I."/>
            <person name="Wu G."/>
            <person name="Yamamoto D."/>
            <person name="Yang H.P."/>
            <person name="Yang S.P."/>
            <person name="Yorke J.A."/>
            <person name="Yoshida K."/>
            <person name="Zdobnov E."/>
            <person name="Zhang P."/>
            <person name="Zhang Y."/>
            <person name="Zimin A.V."/>
            <person name="Baldwin J."/>
            <person name="Abdouelleil A."/>
            <person name="Abdulkadir J."/>
            <person name="Abebe A."/>
            <person name="Abera B."/>
            <person name="Abreu J."/>
            <person name="Acer S.C."/>
            <person name="Aftuck L."/>
            <person name="Alexander A."/>
            <person name="An P."/>
            <person name="Anderson E."/>
            <person name="Anderson S."/>
            <person name="Arachi H."/>
            <person name="Azer M."/>
            <person name="Bachantsang P."/>
            <person name="Barry A."/>
            <person name="Bayul T."/>
            <person name="Berlin A."/>
            <person name="Bessette D."/>
            <person name="Bloom T."/>
            <person name="Blye J."/>
            <person name="Boguslavskiy L."/>
            <person name="Bonnet C."/>
            <person name="Boukhgalter B."/>
            <person name="Bourzgui I."/>
            <person name="Brown A."/>
            <person name="Cahill P."/>
            <person name="Channer S."/>
            <person name="Cheshatsang Y."/>
            <person name="Chuda L."/>
            <person name="Citroen M."/>
            <person name="Collymore A."/>
            <person name="Cooke P."/>
            <person name="Costello M."/>
            <person name="D'Aco K."/>
            <person name="Daza R."/>
            <person name="De Haan G."/>
            <person name="DeGray S."/>
            <person name="DeMaso C."/>
            <person name="Dhargay N."/>
            <person name="Dooley K."/>
            <person name="Dooley E."/>
            <person name="Doricent M."/>
            <person name="Dorje P."/>
            <person name="Dorjee K."/>
            <person name="Dupes A."/>
            <person name="Elong R."/>
            <person name="Falk J."/>
            <person name="Farina A."/>
            <person name="Faro S."/>
            <person name="Ferguson D."/>
            <person name="Fisher S."/>
            <person name="Foley C.D."/>
            <person name="Franke A."/>
            <person name="Friedrich D."/>
            <person name="Gadbois L."/>
            <person name="Gearin G."/>
            <person name="Gearin C.R."/>
            <person name="Giannoukos G."/>
            <person name="Goode T."/>
            <person name="Graham J."/>
            <person name="Grandbois E."/>
            <person name="Grewal S."/>
            <person name="Gyaltsen K."/>
            <person name="Hafez N."/>
            <person name="Hagos B."/>
            <person name="Hall J."/>
            <person name="Henson C."/>
            <person name="Hollinger A."/>
            <person name="Honan T."/>
            <person name="Huard M.D."/>
            <person name="Hughes L."/>
            <person name="Hurhula B."/>
            <person name="Husby M.E."/>
            <person name="Kamat A."/>
            <person name="Kanga B."/>
            <person name="Kashin S."/>
            <person name="Khazanovich D."/>
            <person name="Kisner P."/>
            <person name="Lance K."/>
            <person name="Lara M."/>
            <person name="Lee W."/>
            <person name="Lennon N."/>
            <person name="Letendre F."/>
            <person name="LeVine R."/>
            <person name="Lipovsky A."/>
            <person name="Liu X."/>
            <person name="Liu J."/>
            <person name="Liu S."/>
            <person name="Lokyitsang T."/>
            <person name="Lokyitsang Y."/>
            <person name="Lubonja R."/>
            <person name="Lui A."/>
            <person name="MacDonald P."/>
            <person name="Magnisalis V."/>
            <person name="Maru K."/>
            <person name="Matthews C."/>
            <person name="McCusker W."/>
            <person name="McDonough S."/>
            <person name="Mehta T."/>
            <person name="Meldrim J."/>
            <person name="Meneus L."/>
            <person name="Mihai O."/>
            <person name="Mihalev A."/>
            <person name="Mihova T."/>
            <person name="Mittelman R."/>
            <person name="Mlenga V."/>
            <person name="Montmayeur A."/>
            <person name="Mulrain L."/>
            <person name="Navidi A."/>
            <person name="Naylor J."/>
            <person name="Negash T."/>
            <person name="Nguyen T."/>
            <person name="Nguyen N."/>
            <person name="Nicol R."/>
            <person name="Norbu C."/>
            <person name="Norbu N."/>
            <person name="Novod N."/>
            <person name="O'Neill B."/>
            <person name="Osman S."/>
            <person name="Markiewicz E."/>
            <person name="Oyono O.L."/>
            <person name="Patti C."/>
            <person name="Phunkhang P."/>
            <person name="Pierre F."/>
            <person name="Priest M."/>
            <person name="Raghuraman S."/>
            <person name="Rege F."/>
            <person name="Reyes R."/>
            <person name="Rise C."/>
            <person name="Rogov P."/>
            <person name="Ross K."/>
            <person name="Ryan E."/>
            <person name="Settipalli S."/>
            <person name="Shea T."/>
            <person name="Sherpa N."/>
            <person name="Shi L."/>
            <person name="Shih D."/>
            <person name="Sparrow T."/>
            <person name="Spaulding J."/>
            <person name="Stalker J."/>
            <person name="Stange-Thomann N."/>
            <person name="Stavropoulos S."/>
            <person name="Stone C."/>
            <person name="Strader C."/>
            <person name="Tesfaye S."/>
            <person name="Thomson T."/>
            <person name="Thoulutsang Y."/>
            <person name="Thoulutsang D."/>
            <person name="Topham K."/>
            <person name="Topping I."/>
            <person name="Tsamla T."/>
            <person name="Vassiliev H."/>
            <person name="Vo A."/>
            <person name="Wangchuk T."/>
            <person name="Wangdi T."/>
            <person name="Weiand M."/>
            <person name="Wilkinson J."/>
            <person name="Wilson A."/>
            <person name="Yadav S."/>
            <person name="Young G."/>
            <person name="Yu Q."/>
            <person name="Zembek L."/>
            <person name="Zhong D."/>
            <person name="Zimmer A."/>
            <person name="Zwirko Z."/>
            <person name="Jaffe D.B."/>
            <person name="Alvarez P."/>
            <person name="Brockman W."/>
            <person name="Butler J."/>
            <person name="Chin C."/>
            <person name="Gnerre S."/>
            <person name="Grabherr M."/>
            <person name="Kleber M."/>
            <person name="Mauceli E."/>
            <person name="MacCallum I."/>
        </authorList>
    </citation>
    <scope>NUCLEOTIDE SEQUENCE [LARGE SCALE GENOMIC DNA]</scope>
    <source>
        <strain evidence="11">Tucson 15081-1352.22</strain>
    </source>
</reference>
<dbReference type="FunCoup" id="B4KUJ4">
    <property type="interactions" value="30"/>
</dbReference>
<dbReference type="SMART" id="SM00338">
    <property type="entry name" value="BRLZ"/>
    <property type="match status" value="1"/>
</dbReference>
<dbReference type="GO" id="GO:0000981">
    <property type="term" value="F:DNA-binding transcription factor activity, RNA polymerase II-specific"/>
    <property type="evidence" value="ECO:0007669"/>
    <property type="project" value="TreeGrafter"/>
</dbReference>
<evidence type="ECO:0000256" key="3">
    <source>
        <dbReference type="ARBA" id="ARBA00023125"/>
    </source>
</evidence>
<feature type="compositionally biased region" description="Polar residues" evidence="8">
    <location>
        <begin position="397"/>
        <end position="415"/>
    </location>
</feature>
<dbReference type="KEGG" id="dmo:Dmoj_GI13117"/>
<evidence type="ECO:0000313" key="11">
    <source>
        <dbReference type="Proteomes" id="UP000009192"/>
    </source>
</evidence>
<gene>
    <name evidence="10" type="primary">Dmoj\GI13117</name>
    <name evidence="10" type="ORF">Dmoj_GI13117</name>
</gene>
<proteinExistence type="predicted"/>
<feature type="region of interest" description="Disordered" evidence="8">
    <location>
        <begin position="219"/>
        <end position="238"/>
    </location>
</feature>
<dbReference type="PROSITE" id="PS50217">
    <property type="entry name" value="BZIP"/>
    <property type="match status" value="1"/>
</dbReference>
<dbReference type="PANTHER" id="PTHR46004:SF3">
    <property type="entry name" value="CYCLIC AMP RESPONSE ELEMENT-BINDING PROTEIN A"/>
    <property type="match status" value="1"/>
</dbReference>
<keyword evidence="4" id="KW-0010">Activator</keyword>
<dbReference type="OrthoDB" id="674948at2759"/>
<feature type="region of interest" description="Disordered" evidence="8">
    <location>
        <begin position="301"/>
        <end position="416"/>
    </location>
</feature>
<keyword evidence="11" id="KW-1185">Reference proteome</keyword>
<evidence type="ECO:0000256" key="1">
    <source>
        <dbReference type="ARBA" id="ARBA00004123"/>
    </source>
</evidence>
<feature type="coiled-coil region" evidence="7">
    <location>
        <begin position="467"/>
        <end position="515"/>
    </location>
</feature>
<evidence type="ECO:0000256" key="6">
    <source>
        <dbReference type="ARBA" id="ARBA00023242"/>
    </source>
</evidence>
<keyword evidence="6" id="KW-0539">Nucleus</keyword>
<dbReference type="PROSITE" id="PS00036">
    <property type="entry name" value="BZIP_BASIC"/>
    <property type="match status" value="1"/>
</dbReference>
<name>B4KUJ4_DROMO</name>
<dbReference type="GO" id="GO:1903108">
    <property type="term" value="P:regulation of mitochondrial transcription"/>
    <property type="evidence" value="ECO:0007669"/>
    <property type="project" value="EnsemblMetazoa"/>
</dbReference>
<dbReference type="HOGENOM" id="CLU_050111_1_0_1"/>
<dbReference type="Pfam" id="PF00170">
    <property type="entry name" value="bZIP_1"/>
    <property type="match status" value="1"/>
</dbReference>
<feature type="compositionally biased region" description="Low complexity" evidence="8">
    <location>
        <begin position="305"/>
        <end position="320"/>
    </location>
</feature>
<accession>B4KUJ4</accession>
<dbReference type="GO" id="GO:0042645">
    <property type="term" value="C:mitochondrial nucleoid"/>
    <property type="evidence" value="ECO:0007669"/>
    <property type="project" value="EnsemblMetazoa"/>
</dbReference>
<evidence type="ECO:0000313" key="10">
    <source>
        <dbReference type="EMBL" id="EDW18222.2"/>
    </source>
</evidence>
<dbReference type="Gene3D" id="1.20.5.170">
    <property type="match status" value="1"/>
</dbReference>
<dbReference type="PANTHER" id="PTHR46004">
    <property type="entry name" value="CYCLIC AMP RESPONSE ELEMENT-BINDING PROTEIN A"/>
    <property type="match status" value="1"/>
</dbReference>
<evidence type="ECO:0000259" key="9">
    <source>
        <dbReference type="PROSITE" id="PS50217"/>
    </source>
</evidence>
<dbReference type="GO" id="GO:0035293">
    <property type="term" value="P:chitin-based larval cuticle pattern formation"/>
    <property type="evidence" value="ECO:0007669"/>
    <property type="project" value="EnsemblMetazoa"/>
</dbReference>
<keyword evidence="3" id="KW-0238">DNA-binding</keyword>
<organism evidence="10 11">
    <name type="scientific">Drosophila mojavensis</name>
    <name type="common">Fruit fly</name>
    <dbReference type="NCBI Taxonomy" id="7230"/>
    <lineage>
        <taxon>Eukaryota</taxon>
        <taxon>Metazoa</taxon>
        <taxon>Ecdysozoa</taxon>
        <taxon>Arthropoda</taxon>
        <taxon>Hexapoda</taxon>
        <taxon>Insecta</taxon>
        <taxon>Pterygota</taxon>
        <taxon>Neoptera</taxon>
        <taxon>Endopterygota</taxon>
        <taxon>Diptera</taxon>
        <taxon>Brachycera</taxon>
        <taxon>Muscomorpha</taxon>
        <taxon>Ephydroidea</taxon>
        <taxon>Drosophilidae</taxon>
        <taxon>Drosophila</taxon>
    </lineage>
</organism>
<keyword evidence="5" id="KW-0804">Transcription</keyword>
<dbReference type="SUPFAM" id="SSF57959">
    <property type="entry name" value="Leucine zipper domain"/>
    <property type="match status" value="1"/>
</dbReference>
<dbReference type="SMR" id="B4KUJ4"/>
<dbReference type="Proteomes" id="UP000009192">
    <property type="component" value="Unassembled WGS sequence"/>
</dbReference>
<dbReference type="FunFam" id="1.20.5.170:FF:000054">
    <property type="entry name" value="Cyclic AMP-responsive element-binding protein 3-like 2"/>
    <property type="match status" value="1"/>
</dbReference>
<dbReference type="GO" id="GO:0000785">
    <property type="term" value="C:chromatin"/>
    <property type="evidence" value="ECO:0007669"/>
    <property type="project" value="EnsemblMetazoa"/>
</dbReference>
<dbReference type="GO" id="GO:0035497">
    <property type="term" value="F:cAMP response element binding"/>
    <property type="evidence" value="ECO:0007669"/>
    <property type="project" value="TreeGrafter"/>
</dbReference>
<dbReference type="GO" id="GO:0005730">
    <property type="term" value="C:nucleolus"/>
    <property type="evidence" value="ECO:0007669"/>
    <property type="project" value="EnsemblMetazoa"/>
</dbReference>
<dbReference type="GO" id="GO:0005667">
    <property type="term" value="C:transcription regulator complex"/>
    <property type="evidence" value="ECO:0007669"/>
    <property type="project" value="EnsemblMetazoa"/>
</dbReference>
<dbReference type="InParanoid" id="B4KUJ4"/>
<keyword evidence="2" id="KW-0805">Transcription regulation</keyword>
<protein>
    <recommendedName>
        <fullName evidence="9">BZIP domain-containing protein</fullName>
    </recommendedName>
</protein>
<evidence type="ECO:0000256" key="2">
    <source>
        <dbReference type="ARBA" id="ARBA00023015"/>
    </source>
</evidence>
<dbReference type="InterPro" id="IPR046347">
    <property type="entry name" value="bZIP_sf"/>
</dbReference>
<evidence type="ECO:0000256" key="4">
    <source>
        <dbReference type="ARBA" id="ARBA00023159"/>
    </source>
</evidence>
<evidence type="ECO:0000256" key="8">
    <source>
        <dbReference type="SAM" id="MobiDB-lite"/>
    </source>
</evidence>
<dbReference type="PRINTS" id="PR00041">
    <property type="entry name" value="LEUZIPPRCREB"/>
</dbReference>
<feature type="compositionally biased region" description="Polar residues" evidence="8">
    <location>
        <begin position="356"/>
        <end position="366"/>
    </location>
</feature>
<dbReference type="GO" id="GO:0003682">
    <property type="term" value="F:chromatin binding"/>
    <property type="evidence" value="ECO:0007669"/>
    <property type="project" value="EnsemblMetazoa"/>
</dbReference>
<evidence type="ECO:0000256" key="7">
    <source>
        <dbReference type="SAM" id="Coils"/>
    </source>
</evidence>